<gene>
    <name evidence="5" type="ORF">SAMN05192534_13328</name>
</gene>
<dbReference type="PANTHER" id="PTHR37312">
    <property type="entry name" value="MEMBRANE-BOUND ACYLTRANSFERASE YKRP-RELATED"/>
    <property type="match status" value="1"/>
</dbReference>
<accession>A0A1G8JII4</accession>
<keyword evidence="3" id="KW-0812">Transmembrane</keyword>
<comment type="similarity">
    <text evidence="2">Belongs to the acyltransferase 3 family.</text>
</comment>
<comment type="subcellular location">
    <subcellularLocation>
        <location evidence="1">Membrane</location>
    </subcellularLocation>
</comment>
<feature type="transmembrane region" description="Helical" evidence="3">
    <location>
        <begin position="77"/>
        <end position="97"/>
    </location>
</feature>
<evidence type="ECO:0000256" key="2">
    <source>
        <dbReference type="ARBA" id="ARBA00007400"/>
    </source>
</evidence>
<dbReference type="PANTHER" id="PTHR37312:SF1">
    <property type="entry name" value="MEMBRANE-BOUND ACYLTRANSFERASE YKRP-RELATED"/>
    <property type="match status" value="1"/>
</dbReference>
<evidence type="ECO:0000256" key="3">
    <source>
        <dbReference type="SAM" id="Phobius"/>
    </source>
</evidence>
<feature type="transmembrane region" description="Helical" evidence="3">
    <location>
        <begin position="263"/>
        <end position="281"/>
    </location>
</feature>
<keyword evidence="3" id="KW-1133">Transmembrane helix</keyword>
<dbReference type="InterPro" id="IPR002656">
    <property type="entry name" value="Acyl_transf_3_dom"/>
</dbReference>
<protein>
    <submittedName>
        <fullName evidence="5">Fucose 4-O-acetylase</fullName>
    </submittedName>
</protein>
<dbReference type="RefSeq" id="WP_091276484.1">
    <property type="nucleotide sequence ID" value="NZ_FNDK01000033.1"/>
</dbReference>
<feature type="transmembrane region" description="Helical" evidence="3">
    <location>
        <begin position="133"/>
        <end position="150"/>
    </location>
</feature>
<name>A0A1G8JII4_9BACI</name>
<organism evidence="5 6">
    <name type="scientific">Alteribacillus persepolensis</name>
    <dbReference type="NCBI Taxonomy" id="568899"/>
    <lineage>
        <taxon>Bacteria</taxon>
        <taxon>Bacillati</taxon>
        <taxon>Bacillota</taxon>
        <taxon>Bacilli</taxon>
        <taxon>Bacillales</taxon>
        <taxon>Bacillaceae</taxon>
        <taxon>Alteribacillus</taxon>
    </lineage>
</organism>
<feature type="transmembrane region" description="Helical" evidence="3">
    <location>
        <begin position="45"/>
        <end position="65"/>
    </location>
</feature>
<feature type="transmembrane region" description="Helical" evidence="3">
    <location>
        <begin position="20"/>
        <end position="39"/>
    </location>
</feature>
<dbReference type="InterPro" id="IPR052734">
    <property type="entry name" value="Nod_factor_acetyltransferase"/>
</dbReference>
<feature type="transmembrane region" description="Helical" evidence="3">
    <location>
        <begin position="109"/>
        <end position="126"/>
    </location>
</feature>
<feature type="transmembrane region" description="Helical" evidence="3">
    <location>
        <begin position="156"/>
        <end position="175"/>
    </location>
</feature>
<proteinExistence type="inferred from homology"/>
<feature type="domain" description="Acyltransferase 3" evidence="4">
    <location>
        <begin position="13"/>
        <end position="310"/>
    </location>
</feature>
<dbReference type="EMBL" id="FNDK01000033">
    <property type="protein sequence ID" value="SDI31015.1"/>
    <property type="molecule type" value="Genomic_DNA"/>
</dbReference>
<evidence type="ECO:0000313" key="6">
    <source>
        <dbReference type="Proteomes" id="UP000199163"/>
    </source>
</evidence>
<dbReference type="AlphaFoldDB" id="A0A1G8JII4"/>
<feature type="transmembrane region" description="Helical" evidence="3">
    <location>
        <begin position="187"/>
        <end position="207"/>
    </location>
</feature>
<feature type="transmembrane region" description="Helical" evidence="3">
    <location>
        <begin position="293"/>
        <end position="315"/>
    </location>
</feature>
<feature type="transmembrane region" description="Helical" evidence="3">
    <location>
        <begin position="233"/>
        <end position="251"/>
    </location>
</feature>
<sequence length="332" mass="39045">MPSDAATTKQRDYFFDNAKFVLIVLVVFSHAITPLIAWHQFSRGLYLLLFSFHMPLFLFISGYFAKKAVAQKQWIKPLQKLLVPYIIFQVIYSFFYFDVENQSFHIPIFEPHWSLWFLLTLFSYYLIIHLFKFSPYMIIAAIVLGVLIGYGDPFSWFSLSRTIVFLPFFLAGYFLKREHFTFLFHARMKILGAAILIGIFAIFYVYAYDIPYELFYGNTSYNEMGVNNVMGTIYRLLAYVVTFLVSIAFLTFIPQDKRTISQYAKNTLYVYLLHGFLFRYLRETEVYEGINTVFEVFLIACFCVAFSIFLSSAFVRKAAQPLIEPFTFFKNK</sequence>
<evidence type="ECO:0000259" key="4">
    <source>
        <dbReference type="Pfam" id="PF01757"/>
    </source>
</evidence>
<dbReference type="Proteomes" id="UP000199163">
    <property type="component" value="Unassembled WGS sequence"/>
</dbReference>
<evidence type="ECO:0000256" key="1">
    <source>
        <dbReference type="ARBA" id="ARBA00004370"/>
    </source>
</evidence>
<dbReference type="Pfam" id="PF01757">
    <property type="entry name" value="Acyl_transf_3"/>
    <property type="match status" value="1"/>
</dbReference>
<dbReference type="GO" id="GO:0016747">
    <property type="term" value="F:acyltransferase activity, transferring groups other than amino-acyl groups"/>
    <property type="evidence" value="ECO:0007669"/>
    <property type="project" value="InterPro"/>
</dbReference>
<dbReference type="STRING" id="568899.SAMN05192534_13328"/>
<keyword evidence="6" id="KW-1185">Reference proteome</keyword>
<dbReference type="OrthoDB" id="6623990at2"/>
<keyword evidence="3" id="KW-0472">Membrane</keyword>
<reference evidence="5 6" key="1">
    <citation type="submission" date="2016-10" db="EMBL/GenBank/DDBJ databases">
        <authorList>
            <person name="de Groot N.N."/>
        </authorList>
    </citation>
    <scope>NUCLEOTIDE SEQUENCE [LARGE SCALE GENOMIC DNA]</scope>
    <source>
        <strain evidence="5 6">DSM 21632</strain>
    </source>
</reference>
<evidence type="ECO:0000313" key="5">
    <source>
        <dbReference type="EMBL" id="SDI31015.1"/>
    </source>
</evidence>